<evidence type="ECO:0000313" key="4">
    <source>
        <dbReference type="EMBL" id="EDS09706.1"/>
    </source>
</evidence>
<dbReference type="SMART" id="SM00851">
    <property type="entry name" value="MGS"/>
    <property type="match status" value="1"/>
</dbReference>
<dbReference type="SUPFAM" id="SSF52335">
    <property type="entry name" value="Methylglyoxal synthase-like"/>
    <property type="match status" value="1"/>
</dbReference>
<evidence type="ECO:0000259" key="3">
    <source>
        <dbReference type="PROSITE" id="PS51855"/>
    </source>
</evidence>
<dbReference type="NCBIfam" id="NF003559">
    <property type="entry name" value="PRK05234.1"/>
    <property type="match status" value="1"/>
</dbReference>
<evidence type="ECO:0000256" key="2">
    <source>
        <dbReference type="PIRSR" id="PIRSR006614-1"/>
    </source>
</evidence>
<comment type="caution">
    <text evidence="1">Lacks conserved residue(s) required for the propagation of feature annotation.</text>
</comment>
<comment type="catalytic activity">
    <reaction evidence="1">
        <text>dihydroxyacetone phosphate = methylglyoxal + phosphate</text>
        <dbReference type="Rhea" id="RHEA:17937"/>
        <dbReference type="ChEBI" id="CHEBI:17158"/>
        <dbReference type="ChEBI" id="CHEBI:43474"/>
        <dbReference type="ChEBI" id="CHEBI:57642"/>
        <dbReference type="EC" id="4.2.3.3"/>
    </reaction>
</comment>
<accession>B0PGB8</accession>
<dbReference type="PIRSF" id="PIRSF006614">
    <property type="entry name" value="Methylglyox_syn"/>
    <property type="match status" value="1"/>
</dbReference>
<dbReference type="Gene3D" id="3.40.50.1380">
    <property type="entry name" value="Methylglyoxal synthase-like domain"/>
    <property type="match status" value="1"/>
</dbReference>
<comment type="function">
    <text evidence="1">Catalyzes the formation of methylglyoxal from dihydroxyacetone phosphate.</text>
</comment>
<sequence>MNLANWYARQNAAARMSGPSRWEATSMNIALIAHDSKKELMVQFCIAYCGVFSRHDICATGTTGKFVAEATGLEVMRFLGGAQGGDQQIAARIACNEIDLLLFFRDPIRARPDEPDEAGLLRLCDVHNIPVATNIATAEALIHALERGDLDWRNIVNPKR</sequence>
<name>B0PGB8_9FIRM</name>
<dbReference type="eggNOG" id="COG1803">
    <property type="taxonomic scope" value="Bacteria"/>
</dbReference>
<feature type="binding site" evidence="1">
    <location>
        <position position="34"/>
    </location>
    <ligand>
        <name>substrate</name>
    </ligand>
</feature>
<dbReference type="EC" id="4.2.3.3" evidence="1"/>
<evidence type="ECO:0000256" key="1">
    <source>
        <dbReference type="HAMAP-Rule" id="MF_00549"/>
    </source>
</evidence>
<dbReference type="EMBL" id="ABGD02000027">
    <property type="protein sequence ID" value="EDS09706.1"/>
    <property type="molecule type" value="Genomic_DNA"/>
</dbReference>
<reference evidence="4" key="2">
    <citation type="submission" date="2013-09" db="EMBL/GenBank/DDBJ databases">
        <title>Draft genome sequence of Anaerotruncus colihominis(DSM 17241).</title>
        <authorList>
            <person name="Sudarsanam P."/>
            <person name="Ley R."/>
            <person name="Guruge J."/>
            <person name="Turnbaugh P.J."/>
            <person name="Mahowald M."/>
            <person name="Liep D."/>
            <person name="Gordon J."/>
        </authorList>
    </citation>
    <scope>NUCLEOTIDE SEQUENCE</scope>
    <source>
        <strain evidence="4">DSM 17241</strain>
    </source>
</reference>
<feature type="binding site" evidence="1">
    <location>
        <begin position="60"/>
        <end position="63"/>
    </location>
    <ligand>
        <name>substrate</name>
    </ligand>
</feature>
<dbReference type="HOGENOM" id="CLU_120420_1_0_9"/>
<dbReference type="InterPro" id="IPR036914">
    <property type="entry name" value="MGS-like_dom_sf"/>
</dbReference>
<gene>
    <name evidence="1 4" type="primary">mgsA</name>
    <name evidence="4" type="ORF">ANACOL_03851</name>
</gene>
<proteinExistence type="inferred from homology"/>
<dbReference type="PANTHER" id="PTHR30492">
    <property type="entry name" value="METHYLGLYOXAL SYNTHASE"/>
    <property type="match status" value="1"/>
</dbReference>
<dbReference type="AlphaFoldDB" id="B0PGB8"/>
<dbReference type="GO" id="GO:0008929">
    <property type="term" value="F:methylglyoxal synthase activity"/>
    <property type="evidence" value="ECO:0007669"/>
    <property type="project" value="UniProtKB-UniRule"/>
</dbReference>
<dbReference type="CDD" id="cd01422">
    <property type="entry name" value="MGS"/>
    <property type="match status" value="1"/>
</dbReference>
<feature type="active site" description="Proton donor/acceptor" evidence="1 2">
    <location>
        <position position="86"/>
    </location>
</feature>
<keyword evidence="1 4" id="KW-0456">Lyase</keyword>
<evidence type="ECO:0000313" key="5">
    <source>
        <dbReference type="Proteomes" id="UP000003803"/>
    </source>
</evidence>
<dbReference type="InterPro" id="IPR011607">
    <property type="entry name" value="MGS-like_dom"/>
</dbReference>
<dbReference type="PANTHER" id="PTHR30492:SF0">
    <property type="entry name" value="METHYLGLYOXAL SYNTHASE"/>
    <property type="match status" value="1"/>
</dbReference>
<keyword evidence="5" id="KW-1185">Reference proteome</keyword>
<dbReference type="HAMAP" id="MF_00549">
    <property type="entry name" value="Methylglyoxal_synth"/>
    <property type="match status" value="1"/>
</dbReference>
<dbReference type="GO" id="GO:0019242">
    <property type="term" value="P:methylglyoxal biosynthetic process"/>
    <property type="evidence" value="ECO:0007669"/>
    <property type="project" value="UniProtKB-UniRule"/>
</dbReference>
<dbReference type="Proteomes" id="UP000003803">
    <property type="component" value="Unassembled WGS sequence"/>
</dbReference>
<dbReference type="InterPro" id="IPR004363">
    <property type="entry name" value="Methylgl_synth"/>
</dbReference>
<feature type="domain" description="MGS-like" evidence="3">
    <location>
        <begin position="20"/>
        <end position="160"/>
    </location>
</feature>
<feature type="binding site" evidence="1">
    <location>
        <position position="38"/>
    </location>
    <ligand>
        <name>substrate</name>
    </ligand>
</feature>
<dbReference type="NCBIfam" id="TIGR00160">
    <property type="entry name" value="MGSA"/>
    <property type="match status" value="1"/>
</dbReference>
<protein>
    <recommendedName>
        <fullName evidence="1">Methylglyoxal synthase</fullName>
        <shortName evidence="1">MGS</shortName>
        <ecNumber evidence="1">4.2.3.3</ecNumber>
    </recommendedName>
</protein>
<dbReference type="GO" id="GO:0005829">
    <property type="term" value="C:cytosol"/>
    <property type="evidence" value="ECO:0007669"/>
    <property type="project" value="TreeGrafter"/>
</dbReference>
<comment type="similarity">
    <text evidence="1">Belongs to the methylglyoxal synthase family.</text>
</comment>
<dbReference type="Pfam" id="PF02142">
    <property type="entry name" value="MGS"/>
    <property type="match status" value="1"/>
</dbReference>
<dbReference type="PROSITE" id="PS51855">
    <property type="entry name" value="MGS"/>
    <property type="match status" value="1"/>
</dbReference>
<dbReference type="STRING" id="169435.ERS852551_02252"/>
<reference evidence="4" key="1">
    <citation type="submission" date="2007-11" db="EMBL/GenBank/DDBJ databases">
        <authorList>
            <person name="Fulton L."/>
            <person name="Clifton S."/>
            <person name="Fulton B."/>
            <person name="Xu J."/>
            <person name="Minx P."/>
            <person name="Pepin K.H."/>
            <person name="Johnson M."/>
            <person name="Thiruvilangam P."/>
            <person name="Bhonagiri V."/>
            <person name="Nash W.E."/>
            <person name="Mardis E.R."/>
            <person name="Wilson R.K."/>
        </authorList>
    </citation>
    <scope>NUCLEOTIDE SEQUENCE [LARGE SCALE GENOMIC DNA]</scope>
    <source>
        <strain evidence="4">DSM 17241</strain>
    </source>
</reference>
<comment type="caution">
    <text evidence="4">The sequence shown here is derived from an EMBL/GenBank/DDBJ whole genome shotgun (WGS) entry which is preliminary data.</text>
</comment>
<organism evidence="4 5">
    <name type="scientific">Anaerotruncus colihominis DSM 17241</name>
    <dbReference type="NCBI Taxonomy" id="445972"/>
    <lineage>
        <taxon>Bacteria</taxon>
        <taxon>Bacillati</taxon>
        <taxon>Bacillota</taxon>
        <taxon>Clostridia</taxon>
        <taxon>Eubacteriales</taxon>
        <taxon>Oscillospiraceae</taxon>
        <taxon>Anaerotruncus</taxon>
    </lineage>
</organism>